<gene>
    <name evidence="2" type="ORF">MB84_07210</name>
</gene>
<protein>
    <recommendedName>
        <fullName evidence="4">DUF2970 domain-containing protein</fullName>
    </recommendedName>
</protein>
<reference evidence="2" key="1">
    <citation type="submission" date="2016-06" db="EMBL/GenBank/DDBJ databases">
        <title>Pandoraea oxalativorans DSM 23570 Genome Sequencing.</title>
        <authorList>
            <person name="Ee R."/>
            <person name="Lim Y.-L."/>
            <person name="Yong D."/>
            <person name="Yin W.-F."/>
            <person name="Chan K.-G."/>
        </authorList>
    </citation>
    <scope>NUCLEOTIDE SEQUENCE</scope>
    <source>
        <strain evidence="2">DSM 23570</strain>
    </source>
</reference>
<keyword evidence="3" id="KW-1185">Reference proteome</keyword>
<dbReference type="Pfam" id="PF11174">
    <property type="entry name" value="DUF2970"/>
    <property type="match status" value="1"/>
</dbReference>
<dbReference type="HOGENOM" id="CLU_180692_1_0_4"/>
<dbReference type="Proteomes" id="UP000035050">
    <property type="component" value="Chromosome"/>
</dbReference>
<dbReference type="OrthoDB" id="8657357at2"/>
<proteinExistence type="predicted"/>
<dbReference type="EMBL" id="CP011253">
    <property type="protein sequence ID" value="AKC69312.1"/>
    <property type="molecule type" value="Genomic_DNA"/>
</dbReference>
<accession>A0A0E3YCB2</accession>
<evidence type="ECO:0000313" key="2">
    <source>
        <dbReference type="EMBL" id="AKC69312.1"/>
    </source>
</evidence>
<sequence length="73" mass="8145">MDDLKEATRRKLSFFQTIGAVFWSFFGVRKGRDHDRDMAQLNPVHLIAAGLIGGILFVVALVFLAKLAIRLAT</sequence>
<feature type="transmembrane region" description="Helical" evidence="1">
    <location>
        <begin position="12"/>
        <end position="28"/>
    </location>
</feature>
<evidence type="ECO:0008006" key="4">
    <source>
        <dbReference type="Google" id="ProtNLM"/>
    </source>
</evidence>
<keyword evidence="1" id="KW-1133">Transmembrane helix</keyword>
<dbReference type="InterPro" id="IPR021344">
    <property type="entry name" value="DUF2970"/>
</dbReference>
<keyword evidence="1" id="KW-0812">Transmembrane</keyword>
<name>A0A0E3YCB2_9BURK</name>
<keyword evidence="1" id="KW-0472">Membrane</keyword>
<evidence type="ECO:0000256" key="1">
    <source>
        <dbReference type="SAM" id="Phobius"/>
    </source>
</evidence>
<evidence type="ECO:0000313" key="3">
    <source>
        <dbReference type="Proteomes" id="UP000035050"/>
    </source>
</evidence>
<organism evidence="2 3">
    <name type="scientific">Pandoraea oxalativorans</name>
    <dbReference type="NCBI Taxonomy" id="573737"/>
    <lineage>
        <taxon>Bacteria</taxon>
        <taxon>Pseudomonadati</taxon>
        <taxon>Pseudomonadota</taxon>
        <taxon>Betaproteobacteria</taxon>
        <taxon>Burkholderiales</taxon>
        <taxon>Burkholderiaceae</taxon>
        <taxon>Pandoraea</taxon>
    </lineage>
</organism>
<dbReference type="PATRIC" id="fig|573737.6.peg.2281"/>
<dbReference type="KEGG" id="pox:MB84_07210"/>
<dbReference type="RefSeq" id="WP_046290644.1">
    <property type="nucleotide sequence ID" value="NZ_CP011253.3"/>
</dbReference>
<feature type="transmembrane region" description="Helical" evidence="1">
    <location>
        <begin position="48"/>
        <end position="69"/>
    </location>
</feature>
<dbReference type="AlphaFoldDB" id="A0A0E3YCB2"/>